<feature type="domain" description="Isopenicillin N synthase-like Fe(2+) 2OG dioxygenase" evidence="4">
    <location>
        <begin position="201"/>
        <end position="283"/>
    </location>
</feature>
<dbReference type="STRING" id="1076935.U4KXR2"/>
<evidence type="ECO:0000259" key="4">
    <source>
        <dbReference type="Pfam" id="PF03171"/>
    </source>
</evidence>
<sequence>MATFESIPILDYSLSRSPSTKQQFLDELKHALLQTGFLYLSNTGIDETLLFEVQGYCKRFFELPEEEKRRLEMKNSPHFLGYSRLGNEITKHCIDYREQIDLATELPAPSSSEPRYRQLRGPNQWPSESLIPGFRKTIETYIEQMTQLSTDFTALIAEAIGLPKDAFERFFEGIGESQSGTQRQDKLKLVKYPDMRELEMEGDAAQGDSMLSSYLLQVPPHDSLQVQNADGVWISCPPIANTFVVAMGQGLEAITGGVVASTTHRVLSPSAGEGPRYSIPFFQGVSYDAKFEAMTVPEDVKALKKQVVGGDVEMTFRKDMFERLGEATLANRVKSHTDVGEKWYPDILERLRKMGVAKDPSEKTSAQVEQAEQASAPILVVPTVEDASEGSEKPKGRRRAPTIVIDKIEEAPSYGEDPGPDGSLLRKEAYEKRKMDAEPDEVRYHSDAE</sequence>
<feature type="region of interest" description="Disordered" evidence="3">
    <location>
        <begin position="380"/>
        <end position="449"/>
    </location>
</feature>
<reference evidence="6 7" key="1">
    <citation type="journal article" date="2013" name="PLoS Genet.">
        <title>The genome and development-dependent transcriptomes of Pyronema confluens: a window into fungal evolution.</title>
        <authorList>
            <person name="Traeger S."/>
            <person name="Altegoer F."/>
            <person name="Freitag M."/>
            <person name="Gabaldon T."/>
            <person name="Kempken F."/>
            <person name="Kumar A."/>
            <person name="Marcet-Houben M."/>
            <person name="Poggeler S."/>
            <person name="Stajich J.E."/>
            <person name="Nowrousian M."/>
        </authorList>
    </citation>
    <scope>NUCLEOTIDE SEQUENCE [LARGE SCALE GENOMIC DNA]</scope>
    <source>
        <strain evidence="7">CBS 100304</strain>
        <tissue evidence="6">Vegetative mycelium</tissue>
    </source>
</reference>
<name>U4KXR2_PYROM</name>
<accession>U4KXR2</accession>
<feature type="domain" description="Non-haem dioxygenase N-terminal" evidence="5">
    <location>
        <begin position="7"/>
        <end position="128"/>
    </location>
</feature>
<evidence type="ECO:0000259" key="5">
    <source>
        <dbReference type="Pfam" id="PF14226"/>
    </source>
</evidence>
<evidence type="ECO:0000256" key="1">
    <source>
        <dbReference type="ARBA" id="ARBA00022723"/>
    </source>
</evidence>
<evidence type="ECO:0000256" key="2">
    <source>
        <dbReference type="ARBA" id="ARBA00023004"/>
    </source>
</evidence>
<dbReference type="OrthoDB" id="627829at2759"/>
<evidence type="ECO:0000313" key="7">
    <source>
        <dbReference type="Proteomes" id="UP000018144"/>
    </source>
</evidence>
<dbReference type="AlphaFoldDB" id="U4KXR2"/>
<keyword evidence="2" id="KW-0408">Iron</keyword>
<dbReference type="InterPro" id="IPR027443">
    <property type="entry name" value="IPNS-like_sf"/>
</dbReference>
<dbReference type="GO" id="GO:0046872">
    <property type="term" value="F:metal ion binding"/>
    <property type="evidence" value="ECO:0007669"/>
    <property type="project" value="UniProtKB-KW"/>
</dbReference>
<feature type="compositionally biased region" description="Basic and acidic residues" evidence="3">
    <location>
        <begin position="424"/>
        <end position="449"/>
    </location>
</feature>
<dbReference type="Pfam" id="PF14226">
    <property type="entry name" value="DIOX_N"/>
    <property type="match status" value="1"/>
</dbReference>
<dbReference type="Proteomes" id="UP000018144">
    <property type="component" value="Unassembled WGS sequence"/>
</dbReference>
<protein>
    <submittedName>
        <fullName evidence="6">Similar to 1-aminocyclopropane-1-carboxylate oxidase acc. no. Q76NT9</fullName>
    </submittedName>
</protein>
<dbReference type="eggNOG" id="KOG0143">
    <property type="taxonomic scope" value="Eukaryota"/>
</dbReference>
<gene>
    <name evidence="6" type="ORF">PCON_01887</name>
</gene>
<dbReference type="InterPro" id="IPR044861">
    <property type="entry name" value="IPNS-like_FE2OG_OXY"/>
</dbReference>
<organism evidence="6 7">
    <name type="scientific">Pyronema omphalodes (strain CBS 100304)</name>
    <name type="common">Pyronema confluens</name>
    <dbReference type="NCBI Taxonomy" id="1076935"/>
    <lineage>
        <taxon>Eukaryota</taxon>
        <taxon>Fungi</taxon>
        <taxon>Dikarya</taxon>
        <taxon>Ascomycota</taxon>
        <taxon>Pezizomycotina</taxon>
        <taxon>Pezizomycetes</taxon>
        <taxon>Pezizales</taxon>
        <taxon>Pyronemataceae</taxon>
        <taxon>Pyronema</taxon>
    </lineage>
</organism>
<dbReference type="EMBL" id="HF935199">
    <property type="protein sequence ID" value="CCX04339.1"/>
    <property type="molecule type" value="Genomic_DNA"/>
</dbReference>
<dbReference type="InterPro" id="IPR050295">
    <property type="entry name" value="Plant_2OG-oxidoreductases"/>
</dbReference>
<proteinExistence type="predicted"/>
<dbReference type="OMA" id="ARETGFF"/>
<dbReference type="InterPro" id="IPR026992">
    <property type="entry name" value="DIOX_N"/>
</dbReference>
<dbReference type="PANTHER" id="PTHR47991">
    <property type="entry name" value="OXOGLUTARATE/IRON-DEPENDENT DIOXYGENASE"/>
    <property type="match status" value="1"/>
</dbReference>
<evidence type="ECO:0000313" key="6">
    <source>
        <dbReference type="EMBL" id="CCX04339.1"/>
    </source>
</evidence>
<dbReference type="Pfam" id="PF03171">
    <property type="entry name" value="2OG-FeII_Oxy"/>
    <property type="match status" value="1"/>
</dbReference>
<dbReference type="SUPFAM" id="SSF51197">
    <property type="entry name" value="Clavaminate synthase-like"/>
    <property type="match status" value="1"/>
</dbReference>
<keyword evidence="1" id="KW-0479">Metal-binding</keyword>
<evidence type="ECO:0000256" key="3">
    <source>
        <dbReference type="SAM" id="MobiDB-lite"/>
    </source>
</evidence>
<dbReference type="Gene3D" id="2.60.120.330">
    <property type="entry name" value="B-lactam Antibiotic, Isopenicillin N Synthase, Chain"/>
    <property type="match status" value="1"/>
</dbReference>
<keyword evidence="7" id="KW-1185">Reference proteome</keyword>